<dbReference type="PANTHER" id="PTHR33377">
    <property type="entry name" value="OS10G0134700 PROTEIN-RELATED"/>
    <property type="match status" value="1"/>
</dbReference>
<dbReference type="InterPro" id="IPR027417">
    <property type="entry name" value="P-loop_NTPase"/>
</dbReference>
<dbReference type="Proteomes" id="UP000823388">
    <property type="component" value="Chromosome 5K"/>
</dbReference>
<dbReference type="PANTHER" id="PTHR33377:SF60">
    <property type="entry name" value="NB-ARC DOMAIN-CONTAINING PROTEIN"/>
    <property type="match status" value="1"/>
</dbReference>
<proteinExistence type="predicted"/>
<evidence type="ECO:0000313" key="2">
    <source>
        <dbReference type="Proteomes" id="UP000823388"/>
    </source>
</evidence>
<organism evidence="1 2">
    <name type="scientific">Panicum virgatum</name>
    <name type="common">Blackwell switchgrass</name>
    <dbReference type="NCBI Taxonomy" id="38727"/>
    <lineage>
        <taxon>Eukaryota</taxon>
        <taxon>Viridiplantae</taxon>
        <taxon>Streptophyta</taxon>
        <taxon>Embryophyta</taxon>
        <taxon>Tracheophyta</taxon>
        <taxon>Spermatophyta</taxon>
        <taxon>Magnoliopsida</taxon>
        <taxon>Liliopsida</taxon>
        <taxon>Poales</taxon>
        <taxon>Poaceae</taxon>
        <taxon>PACMAD clade</taxon>
        <taxon>Panicoideae</taxon>
        <taxon>Panicodae</taxon>
        <taxon>Paniceae</taxon>
        <taxon>Panicinae</taxon>
        <taxon>Panicum</taxon>
        <taxon>Panicum sect. Hiantes</taxon>
    </lineage>
</organism>
<dbReference type="EMBL" id="CM029045">
    <property type="protein sequence ID" value="KAG2600350.1"/>
    <property type="molecule type" value="Genomic_DNA"/>
</dbReference>
<sequence>MRKNILNVDSRGSLQWSQFFPFHHRTLSLPPSPLVHSTTNHLDAGDLAAFRGSAVIKHQDVATASHGRSLAVIELAGDADEEAWRRLYRSAASSMGHGSKIVITSRSEKVAALGTAKALRLEALPQEAYWYFFKALAFGSANPDDHPKVASLAMEIAELSEGAFVAGNVVANLMRANQSTEFWLRVLQCSRDYTRKHQAMFGSHPNKLLRQGQSVYPWRMAGTRDVVTTVCKIYQKPSSGEDDVPGVTVQDILSGRSTRKGNFSAVAWVSTVPPYRTFLASCASQTVRCSTATKKRPRHARA</sequence>
<gene>
    <name evidence="1" type="ORF">PVAP13_5KG468000</name>
</gene>
<keyword evidence="2" id="KW-1185">Reference proteome</keyword>
<reference evidence="1" key="1">
    <citation type="submission" date="2020-05" db="EMBL/GenBank/DDBJ databases">
        <title>WGS assembly of Panicum virgatum.</title>
        <authorList>
            <person name="Lovell J.T."/>
            <person name="Jenkins J."/>
            <person name="Shu S."/>
            <person name="Juenger T.E."/>
            <person name="Schmutz J."/>
        </authorList>
    </citation>
    <scope>NUCLEOTIDE SEQUENCE</scope>
    <source>
        <strain evidence="1">AP13</strain>
    </source>
</reference>
<dbReference type="AlphaFoldDB" id="A0A8T0SNY0"/>
<name>A0A8T0SNY0_PANVG</name>
<evidence type="ECO:0008006" key="3">
    <source>
        <dbReference type="Google" id="ProtNLM"/>
    </source>
</evidence>
<comment type="caution">
    <text evidence="1">The sequence shown here is derived from an EMBL/GenBank/DDBJ whole genome shotgun (WGS) entry which is preliminary data.</text>
</comment>
<dbReference type="SUPFAM" id="SSF52540">
    <property type="entry name" value="P-loop containing nucleoside triphosphate hydrolases"/>
    <property type="match status" value="1"/>
</dbReference>
<evidence type="ECO:0000313" key="1">
    <source>
        <dbReference type="EMBL" id="KAG2600350.1"/>
    </source>
</evidence>
<dbReference type="GO" id="GO:0043531">
    <property type="term" value="F:ADP binding"/>
    <property type="evidence" value="ECO:0007669"/>
    <property type="project" value="InterPro"/>
</dbReference>
<protein>
    <recommendedName>
        <fullName evidence="3">NB-ARC domain-containing protein</fullName>
    </recommendedName>
</protein>
<accession>A0A8T0SNY0</accession>